<evidence type="ECO:0000313" key="1">
    <source>
        <dbReference type="EMBL" id="JAC80134.1"/>
    </source>
</evidence>
<dbReference type="PANTHER" id="PTHR23071">
    <property type="entry name" value="PHOSPHATIDYLINOSITOL GLYCAN"/>
    <property type="match status" value="1"/>
</dbReference>
<gene>
    <name evidence="1" type="primary">PIGO</name>
    <name evidence="1" type="ORF">TSPGSL018_10971</name>
</gene>
<dbReference type="EMBL" id="GBEZ01005143">
    <property type="protein sequence ID" value="JAC80134.1"/>
    <property type="molecule type" value="Transcribed_RNA"/>
</dbReference>
<dbReference type="GO" id="GO:0006506">
    <property type="term" value="P:GPI anchor biosynthetic process"/>
    <property type="evidence" value="ECO:0007669"/>
    <property type="project" value="InterPro"/>
</dbReference>
<dbReference type="Gene3D" id="3.40.720.10">
    <property type="entry name" value="Alkaline Phosphatase, subunit A"/>
    <property type="match status" value="1"/>
</dbReference>
<name>A0A061SAW0_9CHLO</name>
<organism evidence="1">
    <name type="scientific">Tetraselmis sp. GSL018</name>
    <dbReference type="NCBI Taxonomy" id="582737"/>
    <lineage>
        <taxon>Eukaryota</taxon>
        <taxon>Viridiplantae</taxon>
        <taxon>Chlorophyta</taxon>
        <taxon>core chlorophytes</taxon>
        <taxon>Chlorodendrophyceae</taxon>
        <taxon>Chlorodendrales</taxon>
        <taxon>Chlorodendraceae</taxon>
        <taxon>Tetraselmis</taxon>
    </lineage>
</organism>
<dbReference type="PANTHER" id="PTHR23071:SF1">
    <property type="entry name" value="GPI ETHANOLAMINE PHOSPHATE TRANSFERASE 3"/>
    <property type="match status" value="1"/>
</dbReference>
<dbReference type="GO" id="GO:0005789">
    <property type="term" value="C:endoplasmic reticulum membrane"/>
    <property type="evidence" value="ECO:0007669"/>
    <property type="project" value="TreeGrafter"/>
</dbReference>
<reference evidence="1" key="1">
    <citation type="submission" date="2014-05" db="EMBL/GenBank/DDBJ databases">
        <title>The transcriptome of the halophilic microalga Tetraselmis sp. GSL018 isolated from the Great Salt Lake, Utah.</title>
        <authorList>
            <person name="Jinkerson R.E."/>
            <person name="D'Adamo S."/>
            <person name="Posewitz M.C."/>
        </authorList>
    </citation>
    <scope>NUCLEOTIDE SEQUENCE</scope>
    <source>
        <strain evidence="1">GSL018</strain>
    </source>
</reference>
<accession>A0A061SAW0</accession>
<dbReference type="GO" id="GO:0051377">
    <property type="term" value="F:mannose-ethanolamine phosphotransferase activity"/>
    <property type="evidence" value="ECO:0007669"/>
    <property type="project" value="TreeGrafter"/>
</dbReference>
<protein>
    <submittedName>
        <fullName evidence="1">Phosphatidylinositol glycan, class O</fullName>
    </submittedName>
</protein>
<dbReference type="InterPro" id="IPR039524">
    <property type="entry name" value="PIGO/GPI13"/>
</dbReference>
<feature type="non-terminal residue" evidence="1">
    <location>
        <position position="172"/>
    </location>
</feature>
<feature type="non-terminal residue" evidence="1">
    <location>
        <position position="1"/>
    </location>
</feature>
<sequence>LIACFALQALAIAFFVKGFLLTRVELEKASECDTAGLKGWPVAGVEDDLCWGKPFIKRLVIVIVDALRYDFVVPPGCADPRQCDARLSKTPQLLDAFQQAGNAAMLARFVADPPTTTMQRLKGIFTGSLPTFFDVGSAFSASRVAEDSLFSQLSRLDRRVAFVGDDTWMELF</sequence>
<dbReference type="AlphaFoldDB" id="A0A061SAW0"/>
<dbReference type="InterPro" id="IPR017850">
    <property type="entry name" value="Alkaline_phosphatase_core_sf"/>
</dbReference>
<proteinExistence type="predicted"/>
<dbReference type="SUPFAM" id="SSF53649">
    <property type="entry name" value="Alkaline phosphatase-like"/>
    <property type="match status" value="1"/>
</dbReference>